<dbReference type="STRING" id="765911.Thivi_4330"/>
<organism evidence="1 2">
    <name type="scientific">Thiocystis violascens (strain ATCC 17096 / DSM 198 / 6111)</name>
    <name type="common">Chromatium violascens</name>
    <dbReference type="NCBI Taxonomy" id="765911"/>
    <lineage>
        <taxon>Bacteria</taxon>
        <taxon>Pseudomonadati</taxon>
        <taxon>Pseudomonadota</taxon>
        <taxon>Gammaproteobacteria</taxon>
        <taxon>Chromatiales</taxon>
        <taxon>Chromatiaceae</taxon>
        <taxon>Thiocystis</taxon>
    </lineage>
</organism>
<gene>
    <name evidence="1" type="ordered locus">Thivi_4330</name>
</gene>
<dbReference type="HOGENOM" id="CLU_2921363_0_0_6"/>
<dbReference type="AlphaFoldDB" id="I3YGM2"/>
<keyword evidence="2" id="KW-1185">Reference proteome</keyword>
<reference evidence="1 2" key="1">
    <citation type="submission" date="2012-06" db="EMBL/GenBank/DDBJ databases">
        <title>Complete sequence of Thiocystis violascens DSM 198.</title>
        <authorList>
            <consortium name="US DOE Joint Genome Institute"/>
            <person name="Lucas S."/>
            <person name="Han J."/>
            <person name="Lapidus A."/>
            <person name="Cheng J.-F."/>
            <person name="Goodwin L."/>
            <person name="Pitluck S."/>
            <person name="Peters L."/>
            <person name="Ovchinnikova G."/>
            <person name="Teshima H."/>
            <person name="Detter J.C."/>
            <person name="Han C."/>
            <person name="Tapia R."/>
            <person name="Land M."/>
            <person name="Hauser L."/>
            <person name="Kyrpides N."/>
            <person name="Ivanova N."/>
            <person name="Pagani I."/>
            <person name="Vogl K."/>
            <person name="Liu Z."/>
            <person name="Frigaard N.-U."/>
            <person name="Bryant D."/>
            <person name="Woyke T."/>
        </authorList>
    </citation>
    <scope>NUCLEOTIDE SEQUENCE [LARGE SCALE GENOMIC DNA]</scope>
    <source>
        <strain evidence="2">ATCC 17096 / DSM 198 / 6111</strain>
    </source>
</reference>
<dbReference type="Proteomes" id="UP000006062">
    <property type="component" value="Chromosome"/>
</dbReference>
<evidence type="ECO:0000313" key="1">
    <source>
        <dbReference type="EMBL" id="AFL76140.1"/>
    </source>
</evidence>
<dbReference type="KEGG" id="tvi:Thivi_4330"/>
<protein>
    <submittedName>
        <fullName evidence="1">Uncharacterized protein</fullName>
    </submittedName>
</protein>
<proteinExistence type="predicted"/>
<accession>I3YGM2</accession>
<sequence>MLAVSLKPFVVCQKAFVVCQKPFVVCQKPFVVCQKPFVVRPSNHERLHAPRLRISRPSHST</sequence>
<name>I3YGM2_THIV6</name>
<dbReference type="EMBL" id="CP003154">
    <property type="protein sequence ID" value="AFL76140.1"/>
    <property type="molecule type" value="Genomic_DNA"/>
</dbReference>
<evidence type="ECO:0000313" key="2">
    <source>
        <dbReference type="Proteomes" id="UP000006062"/>
    </source>
</evidence>